<keyword evidence="6" id="KW-1133">Transmembrane helix</keyword>
<gene>
    <name evidence="8" type="ORF">BABINDRAFT_25839</name>
</gene>
<dbReference type="GO" id="GO:0003677">
    <property type="term" value="F:DNA binding"/>
    <property type="evidence" value="ECO:0007669"/>
    <property type="project" value="InterPro"/>
</dbReference>
<keyword evidence="2" id="KW-0805">Transcription regulation</keyword>
<dbReference type="RefSeq" id="XP_018982793.1">
    <property type="nucleotide sequence ID" value="XM_019131367.1"/>
</dbReference>
<dbReference type="InterPro" id="IPR001138">
    <property type="entry name" value="Zn2Cys6_DnaBD"/>
</dbReference>
<evidence type="ECO:0000313" key="8">
    <source>
        <dbReference type="EMBL" id="ODQ77465.1"/>
    </source>
</evidence>
<dbReference type="PROSITE" id="PS50048">
    <property type="entry name" value="ZN2_CY6_FUNGAL_2"/>
    <property type="match status" value="1"/>
</dbReference>
<dbReference type="InterPro" id="IPR051127">
    <property type="entry name" value="Fungal_SecMet_Regulators"/>
</dbReference>
<proteinExistence type="predicted"/>
<dbReference type="GO" id="GO:0008270">
    <property type="term" value="F:zinc ion binding"/>
    <property type="evidence" value="ECO:0007669"/>
    <property type="project" value="InterPro"/>
</dbReference>
<dbReference type="SMART" id="SM00906">
    <property type="entry name" value="Fungal_trans"/>
    <property type="match status" value="1"/>
</dbReference>
<protein>
    <recommendedName>
        <fullName evidence="7">Zn(2)-C6 fungal-type domain-containing protein</fullName>
    </recommendedName>
</protein>
<dbReference type="PANTHER" id="PTHR47424:SF6">
    <property type="entry name" value="PROLINE UTILIZATION TRANS-ACTIVATOR"/>
    <property type="match status" value="1"/>
</dbReference>
<feature type="domain" description="Zn(2)-C6 fungal-type" evidence="7">
    <location>
        <begin position="18"/>
        <end position="47"/>
    </location>
</feature>
<keyword evidence="4" id="KW-0539">Nucleus</keyword>
<evidence type="ECO:0000256" key="2">
    <source>
        <dbReference type="ARBA" id="ARBA00023015"/>
    </source>
</evidence>
<accession>A0A1E3QIE0</accession>
<dbReference type="OrthoDB" id="2110361at2759"/>
<feature type="transmembrane region" description="Helical" evidence="6">
    <location>
        <begin position="252"/>
        <end position="270"/>
    </location>
</feature>
<evidence type="ECO:0000256" key="4">
    <source>
        <dbReference type="ARBA" id="ARBA00023242"/>
    </source>
</evidence>
<feature type="transmembrane region" description="Helical" evidence="6">
    <location>
        <begin position="198"/>
        <end position="219"/>
    </location>
</feature>
<feature type="transmembrane region" description="Helical" evidence="6">
    <location>
        <begin position="576"/>
        <end position="594"/>
    </location>
</feature>
<dbReference type="CDD" id="cd00067">
    <property type="entry name" value="GAL4"/>
    <property type="match status" value="1"/>
</dbReference>
<dbReference type="GO" id="GO:0006351">
    <property type="term" value="P:DNA-templated transcription"/>
    <property type="evidence" value="ECO:0007669"/>
    <property type="project" value="InterPro"/>
</dbReference>
<dbReference type="STRING" id="984486.A0A1E3QIE0"/>
<dbReference type="GO" id="GO:0000981">
    <property type="term" value="F:DNA-binding transcription factor activity, RNA polymerase II-specific"/>
    <property type="evidence" value="ECO:0007669"/>
    <property type="project" value="InterPro"/>
</dbReference>
<dbReference type="EMBL" id="KV454440">
    <property type="protein sequence ID" value="ODQ77465.1"/>
    <property type="molecule type" value="Genomic_DNA"/>
</dbReference>
<dbReference type="CDD" id="cd12148">
    <property type="entry name" value="fungal_TF_MHR"/>
    <property type="match status" value="1"/>
</dbReference>
<feature type="transmembrane region" description="Helical" evidence="6">
    <location>
        <begin position="331"/>
        <end position="353"/>
    </location>
</feature>
<dbReference type="InterPro" id="IPR036864">
    <property type="entry name" value="Zn2-C6_fun-type_DNA-bd_sf"/>
</dbReference>
<evidence type="ECO:0000313" key="9">
    <source>
        <dbReference type="Proteomes" id="UP000094336"/>
    </source>
</evidence>
<evidence type="ECO:0000256" key="6">
    <source>
        <dbReference type="SAM" id="Phobius"/>
    </source>
</evidence>
<dbReference type="Proteomes" id="UP000094336">
    <property type="component" value="Unassembled WGS sequence"/>
</dbReference>
<keyword evidence="6" id="KW-0472">Membrane</keyword>
<feature type="region of interest" description="Disordered" evidence="5">
    <location>
        <begin position="649"/>
        <end position="671"/>
    </location>
</feature>
<keyword evidence="1" id="KW-0479">Metal-binding</keyword>
<dbReference type="SUPFAM" id="SSF57701">
    <property type="entry name" value="Zn2/Cys6 DNA-binding domain"/>
    <property type="match status" value="1"/>
</dbReference>
<evidence type="ECO:0000256" key="5">
    <source>
        <dbReference type="SAM" id="MobiDB-lite"/>
    </source>
</evidence>
<organism evidence="8 9">
    <name type="scientific">Babjeviella inositovora NRRL Y-12698</name>
    <dbReference type="NCBI Taxonomy" id="984486"/>
    <lineage>
        <taxon>Eukaryota</taxon>
        <taxon>Fungi</taxon>
        <taxon>Dikarya</taxon>
        <taxon>Ascomycota</taxon>
        <taxon>Saccharomycotina</taxon>
        <taxon>Pichiomycetes</taxon>
        <taxon>Serinales incertae sedis</taxon>
        <taxon>Babjeviella</taxon>
    </lineage>
</organism>
<dbReference type="PANTHER" id="PTHR47424">
    <property type="entry name" value="REGULATORY PROTEIN GAL4"/>
    <property type="match status" value="1"/>
</dbReference>
<dbReference type="InterPro" id="IPR007219">
    <property type="entry name" value="XnlR_reg_dom"/>
</dbReference>
<dbReference type="GeneID" id="30149220"/>
<keyword evidence="6" id="KW-0812">Transmembrane</keyword>
<sequence>MNYDESASPSEKKRAPAACLRCRQRHIKCPGGEPCSKCFSSKAKCVYVEADRKIVVSVKYLAKLQEELQRSKQENERLRRLQTLSGAEPLDEAFSNLDAKLMAESEVLPPYLDKYGKLFNSKGSKFYLGSSSITLFGMAIQNLIPHDSHPGSRVPSSTALSSLDHAKEARALENEGNAYKIVLSHANNLKVKFTLPSFSYAILLVDTFVTYNDACFYFFNEGQVKEKLREIYEPGAETDQDRLSQTIWYCKILLVFAIGEMYLGTIAHAAPPDLKRRKKNPGTNLPGSAFFQQASELFTGLFAAGHLDNITHECGIEVCLLYAFYLQVADFTVLSFFYFGLALRASLVLGFHVDAGKNSITRYELEHRRRLWWTVYIYERMLSSKIGLPLLVTDECVSTALPSDFDMTQPPAGCEHYIFPEAEILTTTIRITKINAKVLARLYTRQPTSNILPTVVELVDTLVDWKKALPDYLTIDWSSCISRLQVNLLSEFFQGINLAIRPLVFHFVMKQLKVHYATPRDGASADPVYIDLTSFPQSILSLLNTSFRSSIDMIRSLWSLFKQNQVALFGFMDREYLYGALATLILFNVAFGVYSTTIPHIDHGLAIMVRMARLGNFPAHLRVGQLVLLIKKLDLGGNEMCAIIEKYEGGREDERSSKRPPRDSSTVSTTP</sequence>
<keyword evidence="9" id="KW-1185">Reference proteome</keyword>
<name>A0A1E3QIE0_9ASCO</name>
<evidence type="ECO:0000256" key="1">
    <source>
        <dbReference type="ARBA" id="ARBA00022723"/>
    </source>
</evidence>
<dbReference type="SMART" id="SM00066">
    <property type="entry name" value="GAL4"/>
    <property type="match status" value="1"/>
</dbReference>
<dbReference type="Pfam" id="PF00172">
    <property type="entry name" value="Zn_clus"/>
    <property type="match status" value="1"/>
</dbReference>
<dbReference type="Pfam" id="PF04082">
    <property type="entry name" value="Fungal_trans"/>
    <property type="match status" value="1"/>
</dbReference>
<evidence type="ECO:0000256" key="3">
    <source>
        <dbReference type="ARBA" id="ARBA00023163"/>
    </source>
</evidence>
<evidence type="ECO:0000259" key="7">
    <source>
        <dbReference type="PROSITE" id="PS50048"/>
    </source>
</evidence>
<feature type="non-terminal residue" evidence="8">
    <location>
        <position position="671"/>
    </location>
</feature>
<reference evidence="9" key="1">
    <citation type="submission" date="2016-05" db="EMBL/GenBank/DDBJ databases">
        <title>Comparative genomics of biotechnologically important yeasts.</title>
        <authorList>
            <consortium name="DOE Joint Genome Institute"/>
            <person name="Riley R."/>
            <person name="Haridas S."/>
            <person name="Wolfe K.H."/>
            <person name="Lopes M.R."/>
            <person name="Hittinger C.T."/>
            <person name="Goker M."/>
            <person name="Salamov A."/>
            <person name="Wisecaver J."/>
            <person name="Long T.M."/>
            <person name="Aerts A.L."/>
            <person name="Barry K."/>
            <person name="Choi C."/>
            <person name="Clum A."/>
            <person name="Coughlan A.Y."/>
            <person name="Deshpande S."/>
            <person name="Douglass A.P."/>
            <person name="Hanson S.J."/>
            <person name="Klenk H.-P."/>
            <person name="Labutti K."/>
            <person name="Lapidus A."/>
            <person name="Lindquist E."/>
            <person name="Lipzen A."/>
            <person name="Meier-Kolthoff J.P."/>
            <person name="Ohm R.A."/>
            <person name="Otillar R.P."/>
            <person name="Pangilinan J."/>
            <person name="Peng Y."/>
            <person name="Rokas A."/>
            <person name="Rosa C.A."/>
            <person name="Scheuner C."/>
            <person name="Sibirny A.A."/>
            <person name="Slot J.C."/>
            <person name="Stielow J.B."/>
            <person name="Sun H."/>
            <person name="Kurtzman C.P."/>
            <person name="Blackwell M."/>
            <person name="Grigoriev I.V."/>
            <person name="Jeffries T.W."/>
        </authorList>
    </citation>
    <scope>NUCLEOTIDE SEQUENCE [LARGE SCALE GENOMIC DNA]</scope>
    <source>
        <strain evidence="9">NRRL Y-12698</strain>
    </source>
</reference>
<feature type="compositionally biased region" description="Basic and acidic residues" evidence="5">
    <location>
        <begin position="649"/>
        <end position="662"/>
    </location>
</feature>
<dbReference type="AlphaFoldDB" id="A0A1E3QIE0"/>
<keyword evidence="3" id="KW-0804">Transcription</keyword>
<dbReference type="PROSITE" id="PS00463">
    <property type="entry name" value="ZN2_CY6_FUNGAL_1"/>
    <property type="match status" value="1"/>
</dbReference>
<dbReference type="Gene3D" id="4.10.240.10">
    <property type="entry name" value="Zn(2)-C6 fungal-type DNA-binding domain"/>
    <property type="match status" value="1"/>
</dbReference>